<sequence>MINLLILDECHHATGEHPMRKVMHEYERLKSANKAAPLPRILGLTACVIHKKLKPFQVENCMRQLEVALDSTLKTSYDQDKVKEFTTRPQEIFLLYDEPQYSQYQQKIMTELNAIIENIEEKVDLEKNAKKDLTKIIKNIIHIMQELGDWCVGRAIKYEIEDFQDKMENEYVPCKRGLLKEIKESLQIIYLMCYDEEKVLDPEQDTSPKVQINFYIMQKKKKISCNFSTSISFQKIIVMIIMIILTMIIIVMLVMIMIMFIRILLMIRYNNNDNNNNSGVMVIVIIMIIHNNNINNTNNNENNNK</sequence>
<accession>A0AAV2RW70</accession>
<name>A0AAV2RW70_MEGNR</name>
<keyword evidence="4" id="KW-1185">Reference proteome</keyword>
<evidence type="ECO:0000313" key="3">
    <source>
        <dbReference type="EMBL" id="CAL4139210.1"/>
    </source>
</evidence>
<dbReference type="InterPro" id="IPR027417">
    <property type="entry name" value="P-loop_NTPase"/>
</dbReference>
<dbReference type="Proteomes" id="UP001497623">
    <property type="component" value="Unassembled WGS sequence"/>
</dbReference>
<evidence type="ECO:0000313" key="4">
    <source>
        <dbReference type="Proteomes" id="UP001497623"/>
    </source>
</evidence>
<dbReference type="PANTHER" id="PTHR14074">
    <property type="entry name" value="HELICASE WITH DEATH DOMAIN-RELATED"/>
    <property type="match status" value="1"/>
</dbReference>
<reference evidence="3 4" key="1">
    <citation type="submission" date="2024-05" db="EMBL/GenBank/DDBJ databases">
        <authorList>
            <person name="Wallberg A."/>
        </authorList>
    </citation>
    <scope>NUCLEOTIDE SEQUENCE [LARGE SCALE GENOMIC DNA]</scope>
</reference>
<keyword evidence="2" id="KW-0812">Transmembrane</keyword>
<dbReference type="PANTHER" id="PTHR14074:SF16">
    <property type="entry name" value="ANTIVIRAL INNATE IMMUNE RESPONSE RECEPTOR RIG-I"/>
    <property type="match status" value="1"/>
</dbReference>
<feature type="transmembrane region" description="Helical" evidence="2">
    <location>
        <begin position="236"/>
        <end position="261"/>
    </location>
</feature>
<evidence type="ECO:0000256" key="2">
    <source>
        <dbReference type="SAM" id="Phobius"/>
    </source>
</evidence>
<proteinExistence type="predicted"/>
<organism evidence="3 4">
    <name type="scientific">Meganyctiphanes norvegica</name>
    <name type="common">Northern krill</name>
    <name type="synonym">Thysanopoda norvegica</name>
    <dbReference type="NCBI Taxonomy" id="48144"/>
    <lineage>
        <taxon>Eukaryota</taxon>
        <taxon>Metazoa</taxon>
        <taxon>Ecdysozoa</taxon>
        <taxon>Arthropoda</taxon>
        <taxon>Crustacea</taxon>
        <taxon>Multicrustacea</taxon>
        <taxon>Malacostraca</taxon>
        <taxon>Eumalacostraca</taxon>
        <taxon>Eucarida</taxon>
        <taxon>Euphausiacea</taxon>
        <taxon>Euphausiidae</taxon>
        <taxon>Meganyctiphanes</taxon>
    </lineage>
</organism>
<dbReference type="EMBL" id="CAXKWB010031320">
    <property type="protein sequence ID" value="CAL4139210.1"/>
    <property type="molecule type" value="Genomic_DNA"/>
</dbReference>
<keyword evidence="2" id="KW-0472">Membrane</keyword>
<gene>
    <name evidence="3" type="ORF">MNOR_LOCUS28414</name>
</gene>
<feature type="coiled-coil region" evidence="1">
    <location>
        <begin position="109"/>
        <end position="136"/>
    </location>
</feature>
<dbReference type="InterPro" id="IPR051363">
    <property type="entry name" value="RLR_Helicase"/>
</dbReference>
<dbReference type="GO" id="GO:0005737">
    <property type="term" value="C:cytoplasm"/>
    <property type="evidence" value="ECO:0007669"/>
    <property type="project" value="TreeGrafter"/>
</dbReference>
<protein>
    <submittedName>
        <fullName evidence="3">Uncharacterized protein</fullName>
    </submittedName>
</protein>
<keyword evidence="1" id="KW-0175">Coiled coil</keyword>
<keyword evidence="2" id="KW-1133">Transmembrane helix</keyword>
<dbReference type="Gene3D" id="3.40.50.300">
    <property type="entry name" value="P-loop containing nucleotide triphosphate hydrolases"/>
    <property type="match status" value="1"/>
</dbReference>
<dbReference type="AlphaFoldDB" id="A0AAV2RW70"/>
<evidence type="ECO:0000256" key="1">
    <source>
        <dbReference type="SAM" id="Coils"/>
    </source>
</evidence>
<comment type="caution">
    <text evidence="3">The sequence shown here is derived from an EMBL/GenBank/DDBJ whole genome shotgun (WGS) entry which is preliminary data.</text>
</comment>